<dbReference type="PANTHER" id="PTHR12110">
    <property type="entry name" value="HYDROXYPYRUVATE ISOMERASE"/>
    <property type="match status" value="1"/>
</dbReference>
<dbReference type="InterPro" id="IPR036237">
    <property type="entry name" value="Xyl_isomerase-like_sf"/>
</dbReference>
<reference evidence="2 3" key="1">
    <citation type="submission" date="2021-01" db="EMBL/GenBank/DDBJ databases">
        <title>WGS of actinomycetes isolated from Thailand.</title>
        <authorList>
            <person name="Thawai C."/>
        </authorList>
    </citation>
    <scope>NUCLEOTIDE SEQUENCE [LARGE SCALE GENOMIC DNA]</scope>
    <source>
        <strain evidence="2 3">CA3R110</strain>
    </source>
</reference>
<evidence type="ECO:0000313" key="3">
    <source>
        <dbReference type="Proteomes" id="UP000621510"/>
    </source>
</evidence>
<dbReference type="PANTHER" id="PTHR12110:SF41">
    <property type="entry name" value="INOSOSE DEHYDRATASE"/>
    <property type="match status" value="1"/>
</dbReference>
<dbReference type="Proteomes" id="UP000621510">
    <property type="component" value="Unassembled WGS sequence"/>
</dbReference>
<dbReference type="InterPro" id="IPR050312">
    <property type="entry name" value="IolE/XylAMocC-like"/>
</dbReference>
<feature type="domain" description="Xylose isomerase-like TIM barrel" evidence="1">
    <location>
        <begin position="26"/>
        <end position="258"/>
    </location>
</feature>
<evidence type="ECO:0000259" key="1">
    <source>
        <dbReference type="Pfam" id="PF01261"/>
    </source>
</evidence>
<organism evidence="2 3">
    <name type="scientific">Streptomyces endocoffeicus</name>
    <dbReference type="NCBI Taxonomy" id="2898945"/>
    <lineage>
        <taxon>Bacteria</taxon>
        <taxon>Bacillati</taxon>
        <taxon>Actinomycetota</taxon>
        <taxon>Actinomycetes</taxon>
        <taxon>Kitasatosporales</taxon>
        <taxon>Streptomycetaceae</taxon>
        <taxon>Streptomyces</taxon>
    </lineage>
</organism>
<evidence type="ECO:0000313" key="2">
    <source>
        <dbReference type="EMBL" id="MBL1111127.1"/>
    </source>
</evidence>
<comment type="caution">
    <text evidence="2">The sequence shown here is derived from an EMBL/GenBank/DDBJ whole genome shotgun (WGS) entry which is preliminary data.</text>
</comment>
<proteinExistence type="predicted"/>
<gene>
    <name evidence="2" type="ORF">JK364_01685</name>
</gene>
<dbReference type="SUPFAM" id="SSF51658">
    <property type="entry name" value="Xylose isomerase-like"/>
    <property type="match status" value="1"/>
</dbReference>
<accession>A0ABS1PGE4</accession>
<dbReference type="Pfam" id="PF01261">
    <property type="entry name" value="AP_endonuc_2"/>
    <property type="match status" value="1"/>
</dbReference>
<dbReference type="Gene3D" id="3.20.20.150">
    <property type="entry name" value="Divalent-metal-dependent TIM barrel enzymes"/>
    <property type="match status" value="1"/>
</dbReference>
<sequence>MSTPQLSLQLYSARQVLETDEEGTLARLAELGLRNVEVFDFVRRAKELSDTLGRHGLSARTGHANFLSPEIAQVKDTFAETLEKTFAAARQLGLETVIDPFVPAARWAEEEEIARTAELLNEAAEAAADYGLRVGYHNHSQEFVHSINGSNAFDLFVSRLDPAVSLEIDIYWAAAGGKDVVSLLRRLGSRVQALHVKDGAIIDDPFSSDTPFDPARTGQVAPGQGEVPLDAALAAASDAKFAIIEFDYYDGDIFEGIEAGVSYLSKRGIV</sequence>
<dbReference type="EMBL" id="JAERRG010000001">
    <property type="protein sequence ID" value="MBL1111127.1"/>
    <property type="molecule type" value="Genomic_DNA"/>
</dbReference>
<keyword evidence="3" id="KW-1185">Reference proteome</keyword>
<dbReference type="GO" id="GO:0016853">
    <property type="term" value="F:isomerase activity"/>
    <property type="evidence" value="ECO:0007669"/>
    <property type="project" value="UniProtKB-KW"/>
</dbReference>
<name>A0ABS1PGE4_9ACTN</name>
<keyword evidence="2" id="KW-0413">Isomerase</keyword>
<dbReference type="InterPro" id="IPR013022">
    <property type="entry name" value="Xyl_isomerase-like_TIM-brl"/>
</dbReference>
<protein>
    <submittedName>
        <fullName evidence="2">Sugar phosphate isomerase/epimerase</fullName>
    </submittedName>
</protein>
<dbReference type="RefSeq" id="WP_201846733.1">
    <property type="nucleotide sequence ID" value="NZ_JAERRG010000001.1"/>
</dbReference>